<dbReference type="Gene3D" id="2.90.10.10">
    <property type="entry name" value="Bulb-type lectin domain"/>
    <property type="match status" value="3"/>
</dbReference>
<organism evidence="3 4">
    <name type="scientific">Chironomus riparius</name>
    <dbReference type="NCBI Taxonomy" id="315576"/>
    <lineage>
        <taxon>Eukaryota</taxon>
        <taxon>Metazoa</taxon>
        <taxon>Ecdysozoa</taxon>
        <taxon>Arthropoda</taxon>
        <taxon>Hexapoda</taxon>
        <taxon>Insecta</taxon>
        <taxon>Pterygota</taxon>
        <taxon>Neoptera</taxon>
        <taxon>Endopterygota</taxon>
        <taxon>Diptera</taxon>
        <taxon>Nematocera</taxon>
        <taxon>Chironomoidea</taxon>
        <taxon>Chironomidae</taxon>
        <taxon>Chironominae</taxon>
        <taxon>Chironomus</taxon>
    </lineage>
</organism>
<evidence type="ECO:0000313" key="3">
    <source>
        <dbReference type="EMBL" id="CAG9805912.1"/>
    </source>
</evidence>
<dbReference type="AlphaFoldDB" id="A0A9N9RXZ5"/>
<sequence>MMYKFLVLAVFINAIAARERLNPHECLGHNENLESPNGCFKLSMQHDGNLVLYRKKNNEALWHSGTPRSCTNRACMQGDGNFVTYDCHNIATWNSGTVNNEGSSLRVQDDGNVVIYAWNSNRAIWASGSQTGC</sequence>
<keyword evidence="1" id="KW-0732">Signal</keyword>
<dbReference type="OrthoDB" id="1884773at2759"/>
<dbReference type="InterPro" id="IPR001480">
    <property type="entry name" value="Bulb-type_lectin_dom"/>
</dbReference>
<dbReference type="SUPFAM" id="SSF51110">
    <property type="entry name" value="alpha-D-mannose-specific plant lectins"/>
    <property type="match status" value="1"/>
</dbReference>
<dbReference type="PROSITE" id="PS50927">
    <property type="entry name" value="BULB_LECTIN"/>
    <property type="match status" value="1"/>
</dbReference>
<evidence type="ECO:0000313" key="4">
    <source>
        <dbReference type="Proteomes" id="UP001153620"/>
    </source>
</evidence>
<dbReference type="SMART" id="SM00108">
    <property type="entry name" value="B_lectin"/>
    <property type="match status" value="1"/>
</dbReference>
<gene>
    <name evidence="3" type="ORF">CHIRRI_LOCUS8778</name>
</gene>
<dbReference type="InterPro" id="IPR036426">
    <property type="entry name" value="Bulb-type_lectin_dom_sf"/>
</dbReference>
<accession>A0A9N9RXZ5</accession>
<dbReference type="Proteomes" id="UP001153620">
    <property type="component" value="Chromosome 2"/>
</dbReference>
<feature type="domain" description="Bulb-type lectin" evidence="2">
    <location>
        <begin position="18"/>
        <end position="128"/>
    </location>
</feature>
<proteinExistence type="predicted"/>
<protein>
    <recommendedName>
        <fullName evidence="2">Bulb-type lectin domain-containing protein</fullName>
    </recommendedName>
</protein>
<name>A0A9N9RXZ5_9DIPT</name>
<reference evidence="3" key="2">
    <citation type="submission" date="2022-10" db="EMBL/GenBank/DDBJ databases">
        <authorList>
            <consortium name="ENA_rothamsted_submissions"/>
            <consortium name="culmorum"/>
            <person name="King R."/>
        </authorList>
    </citation>
    <scope>NUCLEOTIDE SEQUENCE</scope>
</reference>
<evidence type="ECO:0000259" key="2">
    <source>
        <dbReference type="PROSITE" id="PS50927"/>
    </source>
</evidence>
<reference evidence="3" key="1">
    <citation type="submission" date="2022-01" db="EMBL/GenBank/DDBJ databases">
        <authorList>
            <person name="King R."/>
        </authorList>
    </citation>
    <scope>NUCLEOTIDE SEQUENCE</scope>
</reference>
<evidence type="ECO:0000256" key="1">
    <source>
        <dbReference type="SAM" id="SignalP"/>
    </source>
</evidence>
<feature type="signal peptide" evidence="1">
    <location>
        <begin position="1"/>
        <end position="17"/>
    </location>
</feature>
<feature type="chain" id="PRO_5040283268" description="Bulb-type lectin domain-containing protein" evidence="1">
    <location>
        <begin position="18"/>
        <end position="133"/>
    </location>
</feature>
<keyword evidence="4" id="KW-1185">Reference proteome</keyword>
<dbReference type="EMBL" id="OU895878">
    <property type="protein sequence ID" value="CAG9805912.1"/>
    <property type="molecule type" value="Genomic_DNA"/>
</dbReference>